<dbReference type="SUPFAM" id="SSF53335">
    <property type="entry name" value="S-adenosyl-L-methionine-dependent methyltransferases"/>
    <property type="match status" value="1"/>
</dbReference>
<dbReference type="RefSeq" id="WP_251912012.1">
    <property type="nucleotide sequence ID" value="NZ_JAMRXG010000005.1"/>
</dbReference>
<gene>
    <name evidence="1" type="ORF">NDR86_13265</name>
</gene>
<organism evidence="1 2">
    <name type="scientific">Nocardia pulmonis</name>
    <dbReference type="NCBI Taxonomy" id="2951408"/>
    <lineage>
        <taxon>Bacteria</taxon>
        <taxon>Bacillati</taxon>
        <taxon>Actinomycetota</taxon>
        <taxon>Actinomycetes</taxon>
        <taxon>Mycobacteriales</taxon>
        <taxon>Nocardiaceae</taxon>
        <taxon>Nocardia</taxon>
    </lineage>
</organism>
<keyword evidence="2" id="KW-1185">Reference proteome</keyword>
<keyword evidence="1" id="KW-0808">Transferase</keyword>
<dbReference type="GO" id="GO:0008168">
    <property type="term" value="F:methyltransferase activity"/>
    <property type="evidence" value="ECO:0007669"/>
    <property type="project" value="UniProtKB-KW"/>
</dbReference>
<dbReference type="GO" id="GO:0032259">
    <property type="term" value="P:methylation"/>
    <property type="evidence" value="ECO:0007669"/>
    <property type="project" value="UniProtKB-KW"/>
</dbReference>
<dbReference type="EMBL" id="JAMRXG010000005">
    <property type="protein sequence ID" value="MCM6774444.1"/>
    <property type="molecule type" value="Genomic_DNA"/>
</dbReference>
<evidence type="ECO:0000313" key="2">
    <source>
        <dbReference type="Proteomes" id="UP001139157"/>
    </source>
</evidence>
<reference evidence="1" key="1">
    <citation type="submission" date="2022-06" db="EMBL/GenBank/DDBJ databases">
        <title>Novel species in genus nocardia.</title>
        <authorList>
            <person name="Li F."/>
        </authorList>
    </citation>
    <scope>NUCLEOTIDE SEQUENCE</scope>
    <source>
        <strain evidence="1">CDC141</strain>
    </source>
</reference>
<dbReference type="Proteomes" id="UP001139157">
    <property type="component" value="Unassembled WGS sequence"/>
</dbReference>
<dbReference type="Gene3D" id="3.40.50.150">
    <property type="entry name" value="Vaccinia Virus protein VP39"/>
    <property type="match status" value="1"/>
</dbReference>
<dbReference type="Pfam" id="PF04672">
    <property type="entry name" value="Methyltransf_19"/>
    <property type="match status" value="1"/>
</dbReference>
<name>A0A9X2IXB2_9NOCA</name>
<keyword evidence="1" id="KW-0489">Methyltransferase</keyword>
<sequence length="271" mass="29330">MSGPDTPEIRTDIPHSARIWNYWMHGKDNYDIDREIGDQCLDIFPGIGETAVESRRFQNRVVRWLAEAGVTQFLDLGAGLPTDPNTHQIAQAIQARARVVYADNDPMVLTHARALLTCATDEGVVGYADTDIRDPDTVLAAARDVLDLRQPVAVLCGHVLGHIDGVEHMHRVVAEVIAATAPGSYLMVHDSVDDTRQRLMWEHYATSGGAVYTPRPPETIAACFDGLALVEPGVVPVNHWRPDPPAGPVSAEAAGELAAPVPAYGGVGRRP</sequence>
<comment type="caution">
    <text evidence="1">The sequence shown here is derived from an EMBL/GenBank/DDBJ whole genome shotgun (WGS) entry which is preliminary data.</text>
</comment>
<accession>A0A9X2IXB2</accession>
<dbReference type="PIRSF" id="PIRSF017393">
    <property type="entry name" value="MTase_SAV2177"/>
    <property type="match status" value="1"/>
</dbReference>
<dbReference type="InterPro" id="IPR006764">
    <property type="entry name" value="SAM_dep_MeTrfase_SAV2177_type"/>
</dbReference>
<dbReference type="InterPro" id="IPR029063">
    <property type="entry name" value="SAM-dependent_MTases_sf"/>
</dbReference>
<proteinExistence type="predicted"/>
<evidence type="ECO:0000313" key="1">
    <source>
        <dbReference type="EMBL" id="MCM6774444.1"/>
    </source>
</evidence>
<protein>
    <submittedName>
        <fullName evidence="1">SAM-dependent methyltransferase</fullName>
    </submittedName>
</protein>
<dbReference type="AlphaFoldDB" id="A0A9X2IXB2"/>